<evidence type="ECO:0000256" key="4">
    <source>
        <dbReference type="ARBA" id="ARBA00029440"/>
    </source>
</evidence>
<organism evidence="6 7">
    <name type="scientific">Candidatus Methylocalor cossyra</name>
    <dbReference type="NCBI Taxonomy" id="3108543"/>
    <lineage>
        <taxon>Bacteria</taxon>
        <taxon>Pseudomonadati</taxon>
        <taxon>Pseudomonadota</taxon>
        <taxon>Gammaproteobacteria</taxon>
        <taxon>Methylococcales</taxon>
        <taxon>Methylococcaceae</taxon>
        <taxon>Candidatus Methylocalor</taxon>
    </lineage>
</organism>
<keyword evidence="3 5" id="KW-0368">Histidine biosynthesis</keyword>
<dbReference type="InterPro" id="IPR013785">
    <property type="entry name" value="Aldolase_TIM"/>
</dbReference>
<evidence type="ECO:0000313" key="6">
    <source>
        <dbReference type="EMBL" id="CAL1238989.1"/>
    </source>
</evidence>
<dbReference type="Gene3D" id="3.20.20.70">
    <property type="entry name" value="Aldolase class I"/>
    <property type="match status" value="1"/>
</dbReference>
<dbReference type="PANTHER" id="PTHR43090">
    <property type="entry name" value="1-(5-PHOSPHORIBOSYL)-5-[(5-PHOSPHORIBOSYLAMINO)METHYLIDENEAMINO] IMIDAZOLE-4-CARBOXAMIDE ISOMERASE"/>
    <property type="match status" value="1"/>
</dbReference>
<dbReference type="RefSeq" id="WP_348758589.1">
    <property type="nucleotide sequence ID" value="NZ_OZ026884.1"/>
</dbReference>
<comment type="similarity">
    <text evidence="1 5">Belongs to the HisA/HisF family.</text>
</comment>
<comment type="pathway">
    <text evidence="4">Amino-acid biosynthesis.</text>
</comment>
<dbReference type="InterPro" id="IPR044524">
    <property type="entry name" value="Isoase_HisA-like"/>
</dbReference>
<gene>
    <name evidence="6" type="ORF">MECH1_V1_0208</name>
</gene>
<dbReference type="SUPFAM" id="SSF51366">
    <property type="entry name" value="Ribulose-phoshate binding barrel"/>
    <property type="match status" value="1"/>
</dbReference>
<dbReference type="InterPro" id="IPR006062">
    <property type="entry name" value="His_biosynth"/>
</dbReference>
<accession>A0ABM9NEG5</accession>
<keyword evidence="7" id="KW-1185">Reference proteome</keyword>
<evidence type="ECO:0000256" key="5">
    <source>
        <dbReference type="RuleBase" id="RU003657"/>
    </source>
</evidence>
<reference evidence="6 7" key="1">
    <citation type="submission" date="2024-04" db="EMBL/GenBank/DDBJ databases">
        <authorList>
            <person name="Cremers G."/>
        </authorList>
    </citation>
    <scope>NUCLEOTIDE SEQUENCE [LARGE SCALE GENOMIC DNA]</scope>
    <source>
        <strain evidence="6">MeCH1-AG</strain>
    </source>
</reference>
<dbReference type="EMBL" id="OZ026884">
    <property type="protein sequence ID" value="CAL1238989.1"/>
    <property type="molecule type" value="Genomic_DNA"/>
</dbReference>
<evidence type="ECO:0000313" key="7">
    <source>
        <dbReference type="Proteomes" id="UP001497493"/>
    </source>
</evidence>
<proteinExistence type="inferred from homology"/>
<evidence type="ECO:0000256" key="1">
    <source>
        <dbReference type="ARBA" id="ARBA00009667"/>
    </source>
</evidence>
<dbReference type="InterPro" id="IPR011060">
    <property type="entry name" value="RibuloseP-bd_barrel"/>
</dbReference>
<protein>
    <submittedName>
        <fullName evidence="6">Phosphoribosylformimino-5-aminoimidazole carboxamide ribotide isomerase</fullName>
    </submittedName>
</protein>
<dbReference type="Proteomes" id="UP001497493">
    <property type="component" value="Chromosome"/>
</dbReference>
<keyword evidence="6" id="KW-0413">Isomerase</keyword>
<evidence type="ECO:0000256" key="3">
    <source>
        <dbReference type="ARBA" id="ARBA00023102"/>
    </source>
</evidence>
<dbReference type="GO" id="GO:0016853">
    <property type="term" value="F:isomerase activity"/>
    <property type="evidence" value="ECO:0007669"/>
    <property type="project" value="UniProtKB-KW"/>
</dbReference>
<evidence type="ECO:0000256" key="2">
    <source>
        <dbReference type="ARBA" id="ARBA00022605"/>
    </source>
</evidence>
<sequence length="225" mass="24434">MQVIPVVDLLGGVVVHARRGQRERYQPVQSRLCDGAEPRTVVEALLRLHPFPQVYVADLEALMGRAGQTALIEGLCRAFPQVRFWIDGGMGGGVLLGVDNAVPVIGSESLTESSLGWPKRTRAILSLDFRDGELLGPKALLDAPHHWPDTVILMSLSHVGSDLGPDFRRVAEFQNRYPQHRWVAAGGVRHAGDLEQLKALGVAAALVASALHDGRIDARTLAHFP</sequence>
<dbReference type="PANTHER" id="PTHR43090:SF2">
    <property type="entry name" value="1-(5-PHOSPHORIBOSYL)-5-[(5-PHOSPHORIBOSYLAMINO)METHYLIDENEAMINO] IMIDAZOLE-4-CARBOXAMIDE ISOMERASE"/>
    <property type="match status" value="1"/>
</dbReference>
<keyword evidence="2 5" id="KW-0028">Amino-acid biosynthesis</keyword>
<dbReference type="Pfam" id="PF00977">
    <property type="entry name" value="His_biosynth"/>
    <property type="match status" value="1"/>
</dbReference>
<name>A0ABM9NEG5_9GAMM</name>